<feature type="domain" description="Flagellar hook-associated protein 2 C-terminal" evidence="7">
    <location>
        <begin position="229"/>
        <end position="420"/>
    </location>
</feature>
<protein>
    <recommendedName>
        <fullName evidence="5">Flagellar hook-associated protein 2</fullName>
        <shortName evidence="5">HAP2</shortName>
    </recommendedName>
    <alternativeName>
        <fullName evidence="5">Flagellar cap protein</fullName>
    </alternativeName>
</protein>
<dbReference type="Pfam" id="PF07196">
    <property type="entry name" value="Flagellin_IN"/>
    <property type="match status" value="1"/>
</dbReference>
<feature type="domain" description="Flagellar hook-associated protein 2 C-terminal" evidence="7">
    <location>
        <begin position="571"/>
        <end position="643"/>
    </location>
</feature>
<comment type="caution">
    <text evidence="8">The sequence shown here is derived from an EMBL/GenBank/DDBJ whole genome shotgun (WGS) entry which is preliminary data.</text>
</comment>
<comment type="function">
    <text evidence="5">Required for morphogenesis and for the elongation of the flagellar filament by facilitating polymerization of the flagellin monomers at the tip of growing filament. Forms a capping structure, which prevents flagellin subunits (transported through the central channel of the flagellum) from leaking out without polymerization at the distal end.</text>
</comment>
<evidence type="ECO:0000256" key="2">
    <source>
        <dbReference type="ARBA" id="ARBA00011255"/>
    </source>
</evidence>
<evidence type="ECO:0000256" key="5">
    <source>
        <dbReference type="RuleBase" id="RU362066"/>
    </source>
</evidence>
<dbReference type="InterPro" id="IPR040026">
    <property type="entry name" value="FliD"/>
</dbReference>
<evidence type="ECO:0000313" key="9">
    <source>
        <dbReference type="Proteomes" id="UP000600877"/>
    </source>
</evidence>
<dbReference type="PANTHER" id="PTHR30288:SF0">
    <property type="entry name" value="FLAGELLAR HOOK-ASSOCIATED PROTEIN 2"/>
    <property type="match status" value="1"/>
</dbReference>
<comment type="subunit">
    <text evidence="2 5">Homopentamer.</text>
</comment>
<keyword evidence="9" id="KW-1185">Reference proteome</keyword>
<name>A0ABQ2YYI9_9NEIS</name>
<dbReference type="InterPro" id="IPR010809">
    <property type="entry name" value="FliD_C"/>
</dbReference>
<reference evidence="9" key="1">
    <citation type="journal article" date="2019" name="Int. J. Syst. Evol. Microbiol.">
        <title>The Global Catalogue of Microorganisms (GCM) 10K type strain sequencing project: providing services to taxonomists for standard genome sequencing and annotation.</title>
        <authorList>
            <consortium name="The Broad Institute Genomics Platform"/>
            <consortium name="The Broad Institute Genome Sequencing Center for Infectious Disease"/>
            <person name="Wu L."/>
            <person name="Ma J."/>
        </authorList>
    </citation>
    <scope>NUCLEOTIDE SEQUENCE [LARGE SCALE GENOMIC DNA]</scope>
    <source>
        <strain evidence="9">KCTC 32041</strain>
    </source>
</reference>
<keyword evidence="4 5" id="KW-0975">Bacterial flagellum</keyword>
<organism evidence="8 9">
    <name type="scientific">Vogesella alkaliphila</name>
    <dbReference type="NCBI Taxonomy" id="1193621"/>
    <lineage>
        <taxon>Bacteria</taxon>
        <taxon>Pseudomonadati</taxon>
        <taxon>Pseudomonadota</taxon>
        <taxon>Betaproteobacteria</taxon>
        <taxon>Neisseriales</taxon>
        <taxon>Chromobacteriaceae</taxon>
        <taxon>Vogesella</taxon>
    </lineage>
</organism>
<dbReference type="Proteomes" id="UP000600877">
    <property type="component" value="Unassembled WGS sequence"/>
</dbReference>
<evidence type="ECO:0000256" key="1">
    <source>
        <dbReference type="ARBA" id="ARBA00009764"/>
    </source>
</evidence>
<feature type="coiled-coil region" evidence="5">
    <location>
        <begin position="606"/>
        <end position="640"/>
    </location>
</feature>
<evidence type="ECO:0000259" key="7">
    <source>
        <dbReference type="Pfam" id="PF07195"/>
    </source>
</evidence>
<keyword evidence="5" id="KW-0964">Secreted</keyword>
<dbReference type="Pfam" id="PF07195">
    <property type="entry name" value="FliD_C"/>
    <property type="match status" value="2"/>
</dbReference>
<dbReference type="InterPro" id="IPR003481">
    <property type="entry name" value="FliD_N"/>
</dbReference>
<evidence type="ECO:0000313" key="8">
    <source>
        <dbReference type="EMBL" id="GGX97506.1"/>
    </source>
</evidence>
<dbReference type="InterPro" id="IPR010810">
    <property type="entry name" value="Flagellin_hook_IN_motif"/>
</dbReference>
<comment type="similarity">
    <text evidence="1 5">Belongs to the FliD family.</text>
</comment>
<comment type="subcellular location">
    <subcellularLocation>
        <location evidence="5">Secreted</location>
    </subcellularLocation>
    <subcellularLocation>
        <location evidence="5">Bacterial flagellum</location>
    </subcellularLocation>
</comment>
<evidence type="ECO:0000259" key="6">
    <source>
        <dbReference type="Pfam" id="PF02465"/>
    </source>
</evidence>
<accession>A0ABQ2YYI9</accession>
<sequence length="660" mass="67408">MALSSSGLGSGMDIDSLVSKLMNIETRPLLKLQQKQQVFESKISAVGQVKSGLASFQAALKALQDPAKYQTLSSSSSDKDVAEISAGAKAPVGGFSLKVETLAAAQKLSSSVFASSKTAINGATEETLSFSFGTTSGATFTPLSGSTQKDVKIPANATLEQVRDAVNKANIGVSASIVNDGSGYRLIYSSGKTGTESTLKVTAAGGGSSPLANLTHDPAGTTMTVLQPAKDAVFYVDGLKITKQSNTVSDAIDGVTLTLKKEQEAGDAALKMNVSRDTAGIKKTLEDFVKSYNDFTKVLKETTASTPGTAPGEAGSSSPLSGVTAIRGIETQLRAAFGAATKNSGSYQVASQLGLAFAKDGTLSLDSSKLSKAIEASPDDVAKFFATGAQVDGKGMSYVSSTDKTVAGSYEVSVSALTNGYNQAGSVPTLPVSGTNAFSVMIDNTTVNAQVTGTYNSATELAKALETAINGDAGLVAAKGQVSVTVDEDSGKLLISSVKTGTDSKVNVLSGLDFAGFAAASGVAGSASVAGTIGGYAARGDGNKLIGAVGTPVEGLTIELSGGTIGDRGSLTYTQGFSFGLDKKLEGMLGTNGTLDSFNKGLNASLKDLQKQQDTMAKRLEATEARYKAQFNAMDRLLAQLNASSSFLTQQISSMQKSSS</sequence>
<feature type="domain" description="Flagellar hook-associated protein 2 N-terminal" evidence="6">
    <location>
        <begin position="10"/>
        <end position="106"/>
    </location>
</feature>
<dbReference type="Pfam" id="PF02465">
    <property type="entry name" value="FliD_N"/>
    <property type="match status" value="1"/>
</dbReference>
<proteinExistence type="inferred from homology"/>
<dbReference type="PANTHER" id="PTHR30288">
    <property type="entry name" value="FLAGELLAR CAP/ASSEMBLY PROTEIN FLID"/>
    <property type="match status" value="1"/>
</dbReference>
<dbReference type="RefSeq" id="WP_189374939.1">
    <property type="nucleotide sequence ID" value="NZ_BMYW01000010.1"/>
</dbReference>
<dbReference type="EMBL" id="BMYW01000010">
    <property type="protein sequence ID" value="GGX97506.1"/>
    <property type="molecule type" value="Genomic_DNA"/>
</dbReference>
<evidence type="ECO:0000256" key="3">
    <source>
        <dbReference type="ARBA" id="ARBA00023054"/>
    </source>
</evidence>
<evidence type="ECO:0000256" key="4">
    <source>
        <dbReference type="ARBA" id="ARBA00023143"/>
    </source>
</evidence>
<gene>
    <name evidence="8" type="ORF">GCM10011290_26830</name>
</gene>
<keyword evidence="3 5" id="KW-0175">Coiled coil</keyword>